<evidence type="ECO:0000313" key="5">
    <source>
        <dbReference type="Proteomes" id="UP000515158"/>
    </source>
</evidence>
<feature type="signal peptide" evidence="4">
    <location>
        <begin position="1"/>
        <end position="27"/>
    </location>
</feature>
<dbReference type="AlphaFoldDB" id="A0A6P9A3B1"/>
<dbReference type="RefSeq" id="XP_034251699.1">
    <property type="nucleotide sequence ID" value="XM_034395808.1"/>
</dbReference>
<dbReference type="Proteomes" id="UP000515158">
    <property type="component" value="Unplaced"/>
</dbReference>
<keyword evidence="1 4" id="KW-0732">Signal</keyword>
<accession>A0A6P9A3B1</accession>
<dbReference type="FunFam" id="3.15.10.30:FF:000001">
    <property type="entry name" value="Takeout-like protein 1"/>
    <property type="match status" value="1"/>
</dbReference>
<comment type="similarity">
    <text evidence="3">Belongs to the TO family.</text>
</comment>
<evidence type="ECO:0000256" key="2">
    <source>
        <dbReference type="ARBA" id="ARBA00023108"/>
    </source>
</evidence>
<dbReference type="PANTHER" id="PTHR11008:SF32">
    <property type="entry name" value="CIRCADIAN CLOCK-CONTROLLED PROTEIN DAYWAKE-RELATED"/>
    <property type="match status" value="1"/>
</dbReference>
<dbReference type="Gene3D" id="3.15.10.30">
    <property type="entry name" value="Haemolymph juvenile hormone binding protein"/>
    <property type="match status" value="1"/>
</dbReference>
<proteinExistence type="inferred from homology"/>
<name>A0A6P9A3B1_THRPL</name>
<dbReference type="InParanoid" id="A0A6P9A3B1"/>
<evidence type="ECO:0000256" key="1">
    <source>
        <dbReference type="ARBA" id="ARBA00022729"/>
    </source>
</evidence>
<keyword evidence="2" id="KW-0090">Biological rhythms</keyword>
<organism evidence="6">
    <name type="scientific">Thrips palmi</name>
    <name type="common">Melon thrips</name>
    <dbReference type="NCBI Taxonomy" id="161013"/>
    <lineage>
        <taxon>Eukaryota</taxon>
        <taxon>Metazoa</taxon>
        <taxon>Ecdysozoa</taxon>
        <taxon>Arthropoda</taxon>
        <taxon>Hexapoda</taxon>
        <taxon>Insecta</taxon>
        <taxon>Pterygota</taxon>
        <taxon>Neoptera</taxon>
        <taxon>Paraneoptera</taxon>
        <taxon>Thysanoptera</taxon>
        <taxon>Terebrantia</taxon>
        <taxon>Thripoidea</taxon>
        <taxon>Thripidae</taxon>
        <taxon>Thrips</taxon>
    </lineage>
</organism>
<sequence length="257" mass="28403">MDTHREVLAGLLLVLAMTAILNVPASAIKLPPYVTACSRSDPKLNECVLQNGRNAIPIVIKGDPKYRVPKLNPMVIPELQLQQGTGSVGLNITWKNAEIHGIKDTEFLDVDMNVEKRHIKMHFFLPKVSITGAYTATGRVLLLPVTGSGPSNITVENMKISYDIDWNLVKKANGKEYLDVTNPMLTLLDLGHLSMKFERIFNGDKLLGDNLNTFLNENWKDLAKEFGPGVADAIGQVFGLVLKNICDLVPYDNVLKP</sequence>
<dbReference type="GO" id="GO:0005615">
    <property type="term" value="C:extracellular space"/>
    <property type="evidence" value="ECO:0007669"/>
    <property type="project" value="TreeGrafter"/>
</dbReference>
<evidence type="ECO:0000256" key="4">
    <source>
        <dbReference type="SAM" id="SignalP"/>
    </source>
</evidence>
<evidence type="ECO:0000256" key="3">
    <source>
        <dbReference type="ARBA" id="ARBA00060902"/>
    </source>
</evidence>
<dbReference type="Pfam" id="PF06585">
    <property type="entry name" value="JHBP"/>
    <property type="match status" value="1"/>
</dbReference>
<dbReference type="SMART" id="SM00700">
    <property type="entry name" value="JHBP"/>
    <property type="match status" value="1"/>
</dbReference>
<gene>
    <name evidence="6" type="primary">LOC117651628</name>
</gene>
<evidence type="ECO:0000313" key="6">
    <source>
        <dbReference type="RefSeq" id="XP_034251699.1"/>
    </source>
</evidence>
<dbReference type="PANTHER" id="PTHR11008">
    <property type="entry name" value="PROTEIN TAKEOUT-LIKE PROTEIN"/>
    <property type="match status" value="1"/>
</dbReference>
<keyword evidence="5" id="KW-1185">Reference proteome</keyword>
<feature type="chain" id="PRO_5027849642" evidence="4">
    <location>
        <begin position="28"/>
        <end position="257"/>
    </location>
</feature>
<dbReference type="InterPro" id="IPR010562">
    <property type="entry name" value="Haemolymph_juvenile_hormone-bd"/>
</dbReference>
<protein>
    <submittedName>
        <fullName evidence="6">Protein takeout-like</fullName>
    </submittedName>
</protein>
<reference evidence="6" key="1">
    <citation type="submission" date="2025-08" db="UniProtKB">
        <authorList>
            <consortium name="RefSeq"/>
        </authorList>
    </citation>
    <scope>IDENTIFICATION</scope>
    <source>
        <tissue evidence="6">Total insect</tissue>
    </source>
</reference>
<dbReference type="GeneID" id="117651628"/>
<dbReference type="GO" id="GO:0007623">
    <property type="term" value="P:circadian rhythm"/>
    <property type="evidence" value="ECO:0007669"/>
    <property type="project" value="UniProtKB-ARBA"/>
</dbReference>
<dbReference type="KEGG" id="tpal:117651628"/>
<dbReference type="InterPro" id="IPR038606">
    <property type="entry name" value="To_sf"/>
</dbReference>
<dbReference type="OrthoDB" id="8194225at2759"/>